<name>A0A8T7M7U8_9CHLR</name>
<evidence type="ECO:0000313" key="10">
    <source>
        <dbReference type="Proteomes" id="UP000521676"/>
    </source>
</evidence>
<evidence type="ECO:0000256" key="4">
    <source>
        <dbReference type="ARBA" id="ARBA00049288"/>
    </source>
</evidence>
<evidence type="ECO:0000256" key="5">
    <source>
        <dbReference type="PIRNR" id="PIRNR001369"/>
    </source>
</evidence>
<dbReference type="RefSeq" id="WP_341470059.1">
    <property type="nucleotide sequence ID" value="NZ_CP128400.1"/>
</dbReference>
<dbReference type="GO" id="GO:0006099">
    <property type="term" value="P:tricarboxylic acid cycle"/>
    <property type="evidence" value="ECO:0007669"/>
    <property type="project" value="InterPro"/>
</dbReference>
<dbReference type="SUPFAM" id="SSF48256">
    <property type="entry name" value="Citrate synthase"/>
    <property type="match status" value="1"/>
</dbReference>
<evidence type="ECO:0000256" key="6">
    <source>
        <dbReference type="PIRSR" id="PIRSR001369-1"/>
    </source>
</evidence>
<evidence type="ECO:0000313" key="8">
    <source>
        <dbReference type="EMBL" id="NWJ48218.1"/>
    </source>
</evidence>
<dbReference type="InterPro" id="IPR002020">
    <property type="entry name" value="Citrate_synthase"/>
</dbReference>
<evidence type="ECO:0000313" key="9">
    <source>
        <dbReference type="EMBL" id="WJW68154.1"/>
    </source>
</evidence>
<evidence type="ECO:0000256" key="1">
    <source>
        <dbReference type="ARBA" id="ARBA00005163"/>
    </source>
</evidence>
<dbReference type="PRINTS" id="PR00143">
    <property type="entry name" value="CITRTSNTHASE"/>
</dbReference>
<proteinExistence type="inferred from homology"/>
<dbReference type="PANTHER" id="PTHR11739">
    <property type="entry name" value="CITRATE SYNTHASE"/>
    <property type="match status" value="1"/>
</dbReference>
<dbReference type="Gene3D" id="1.10.580.10">
    <property type="entry name" value="Citrate Synthase, domain 1"/>
    <property type="match status" value="1"/>
</dbReference>
<dbReference type="Gene3D" id="1.10.230.10">
    <property type="entry name" value="Cytochrome P450-Terp, domain 2"/>
    <property type="match status" value="1"/>
</dbReference>
<dbReference type="EMBL" id="CP128400">
    <property type="protein sequence ID" value="WJW68154.1"/>
    <property type="molecule type" value="Genomic_DNA"/>
</dbReference>
<dbReference type="EMBL" id="JACATZ010000003">
    <property type="protein sequence ID" value="NWJ48218.1"/>
    <property type="molecule type" value="Genomic_DNA"/>
</dbReference>
<dbReference type="InterPro" id="IPR024176">
    <property type="entry name" value="Citrate_synthase_bac-typ"/>
</dbReference>
<evidence type="ECO:0000256" key="2">
    <source>
        <dbReference type="ARBA" id="ARBA00010566"/>
    </source>
</evidence>
<dbReference type="PANTHER" id="PTHR11739:SF23">
    <property type="entry name" value="CITRATE SYNTHASE 2-RELATED"/>
    <property type="match status" value="1"/>
</dbReference>
<dbReference type="InterPro" id="IPR019810">
    <property type="entry name" value="Citrate_synthase_AS"/>
</dbReference>
<comment type="pathway">
    <text evidence="1">Carbohydrate metabolism; tricarboxylic acid cycle.</text>
</comment>
<dbReference type="InterPro" id="IPR016143">
    <property type="entry name" value="Citrate_synth-like_sm_a-sub"/>
</dbReference>
<dbReference type="InterPro" id="IPR016142">
    <property type="entry name" value="Citrate_synth-like_lrg_a-sub"/>
</dbReference>
<dbReference type="GO" id="GO:0005975">
    <property type="term" value="P:carbohydrate metabolic process"/>
    <property type="evidence" value="ECO:0007669"/>
    <property type="project" value="TreeGrafter"/>
</dbReference>
<evidence type="ECO:0000256" key="3">
    <source>
        <dbReference type="ARBA" id="ARBA00022679"/>
    </source>
</evidence>
<comment type="catalytic activity">
    <reaction evidence="4">
        <text>oxaloacetate + acetyl-CoA + H2O = citrate + CoA + H(+)</text>
        <dbReference type="Rhea" id="RHEA:16845"/>
        <dbReference type="ChEBI" id="CHEBI:15377"/>
        <dbReference type="ChEBI" id="CHEBI:15378"/>
        <dbReference type="ChEBI" id="CHEBI:16452"/>
        <dbReference type="ChEBI" id="CHEBI:16947"/>
        <dbReference type="ChEBI" id="CHEBI:57287"/>
        <dbReference type="ChEBI" id="CHEBI:57288"/>
        <dbReference type="EC" id="2.3.3.16"/>
    </reaction>
</comment>
<gene>
    <name evidence="8" type="ORF">HXX08_20375</name>
    <name evidence="9" type="ORF">OZ401_003758</name>
</gene>
<keyword evidence="8" id="KW-0012">Acyltransferase</keyword>
<reference evidence="9" key="2">
    <citation type="journal article" date="2024" name="Nature">
        <title>Anoxygenic phototroph of the Chloroflexota uses a type I reaction centre.</title>
        <authorList>
            <person name="Tsuji J.M."/>
            <person name="Shaw N.A."/>
            <person name="Nagashima S."/>
            <person name="Venkiteswaran J.J."/>
            <person name="Schiff S.L."/>
            <person name="Watanabe T."/>
            <person name="Fukui M."/>
            <person name="Hanada S."/>
            <person name="Tank M."/>
            <person name="Neufeld J.D."/>
        </authorList>
    </citation>
    <scope>NUCLEOTIDE SEQUENCE</scope>
    <source>
        <strain evidence="9">L227-S17</strain>
    </source>
</reference>
<dbReference type="Proteomes" id="UP001431572">
    <property type="component" value="Chromosome 2"/>
</dbReference>
<protein>
    <recommendedName>
        <fullName evidence="5">Citrate synthase</fullName>
    </recommendedName>
</protein>
<reference evidence="8 10" key="1">
    <citation type="submission" date="2020-06" db="EMBL/GenBank/DDBJ databases">
        <title>Anoxygenic phototrophic Chloroflexota member uses a Type I reaction center.</title>
        <authorList>
            <person name="Tsuji J.M."/>
            <person name="Shaw N.A."/>
            <person name="Nagashima S."/>
            <person name="Venkiteswaran J."/>
            <person name="Schiff S.L."/>
            <person name="Hanada S."/>
            <person name="Tank M."/>
            <person name="Neufeld J.D."/>
        </authorList>
    </citation>
    <scope>NUCLEOTIDE SEQUENCE [LARGE SCALE GENOMIC DNA]</scope>
    <source>
        <strain evidence="8">L227-S17</strain>
    </source>
</reference>
<evidence type="ECO:0000313" key="11">
    <source>
        <dbReference type="Proteomes" id="UP001431572"/>
    </source>
</evidence>
<dbReference type="GO" id="GO:0005829">
    <property type="term" value="C:cytosol"/>
    <property type="evidence" value="ECO:0007669"/>
    <property type="project" value="TreeGrafter"/>
</dbReference>
<dbReference type="PROSITE" id="PS00480">
    <property type="entry name" value="CITRATE_SYNTHASE"/>
    <property type="match status" value="1"/>
</dbReference>
<comment type="similarity">
    <text evidence="2 5 7">Belongs to the citrate synthase family.</text>
</comment>
<accession>A0A8T7M7U8</accession>
<sequence>MSDTTTILNSNSTAVKSAESKGFKAGLEGIVAATTALSKVDGTAGRLIYRGYDVQDLARNAIYEEVVYLLWYGRLPNSTELEWIKNKLAADRTLPASVLSTLRGLPATTQPMDALRTAVSAWAASSIEGSPSLDQAFALVSRMPVFLAAFHRLRQGLEPLESIPELSHAANYLYLLTGNIPSENFVKAMNAYLVLLSDHGMNASTFAARVVASTESDMGSALVAAIGALKGPLHGGAPSKVKDMLLAIGSLDHAETWLRDALSHNVRLMGFGHRIYKTADPRSLPLQELAKLANPEVYELAHHVEETALLLLEEYKPGHNLYTNVEFYSAVLLDSLNLPGDLFTPTFAVGRSAGWSAHVLEQMVNNRLIRPAAEYKGLLDLAFVSVDQR</sequence>
<dbReference type="GO" id="GO:0036440">
    <property type="term" value="F:citrate synthase activity"/>
    <property type="evidence" value="ECO:0007669"/>
    <property type="project" value="UniProtKB-EC"/>
</dbReference>
<dbReference type="InterPro" id="IPR036969">
    <property type="entry name" value="Citrate_synthase_sf"/>
</dbReference>
<dbReference type="NCBIfam" id="NF009005">
    <property type="entry name" value="PRK12350.1"/>
    <property type="match status" value="1"/>
</dbReference>
<feature type="active site" evidence="6">
    <location>
        <position position="273"/>
    </location>
</feature>
<keyword evidence="11" id="KW-1185">Reference proteome</keyword>
<evidence type="ECO:0000256" key="7">
    <source>
        <dbReference type="RuleBase" id="RU003406"/>
    </source>
</evidence>
<dbReference type="Proteomes" id="UP000521676">
    <property type="component" value="Unassembled WGS sequence"/>
</dbReference>
<dbReference type="Pfam" id="PF00285">
    <property type="entry name" value="Citrate_synt"/>
    <property type="match status" value="1"/>
</dbReference>
<keyword evidence="3 5" id="KW-0808">Transferase</keyword>
<organism evidence="8 10">
    <name type="scientific">Candidatus Chlorohelix allophototropha</name>
    <dbReference type="NCBI Taxonomy" id="3003348"/>
    <lineage>
        <taxon>Bacteria</taxon>
        <taxon>Bacillati</taxon>
        <taxon>Chloroflexota</taxon>
        <taxon>Chloroflexia</taxon>
        <taxon>Candidatus Chloroheliales</taxon>
        <taxon>Candidatus Chloroheliaceae</taxon>
        <taxon>Candidatus Chlorohelix</taxon>
    </lineage>
</organism>
<dbReference type="PIRSF" id="PIRSF001369">
    <property type="entry name" value="Citrate_synth"/>
    <property type="match status" value="1"/>
</dbReference>
<dbReference type="AlphaFoldDB" id="A0A8T7M7U8"/>
<feature type="active site" evidence="6">
    <location>
        <position position="326"/>
    </location>
</feature>